<dbReference type="GO" id="GO:0005525">
    <property type="term" value="F:GTP binding"/>
    <property type="evidence" value="ECO:0007669"/>
    <property type="project" value="UniProtKB-KW"/>
</dbReference>
<comment type="similarity">
    <text evidence="4">In the N-terminal section; belongs to the TRAFAC class translation factor GTPase superfamily. Classic translation factor GTPase family. CysN/NodQ subfamily.</text>
</comment>
<dbReference type="SUPFAM" id="SSF52540">
    <property type="entry name" value="P-loop containing nucleoside triphosphate hydrolases"/>
    <property type="match status" value="2"/>
</dbReference>
<dbReference type="InterPro" id="IPR009000">
    <property type="entry name" value="Transl_B-barrel_sf"/>
</dbReference>
<dbReference type="SUPFAM" id="SSF50447">
    <property type="entry name" value="Translation proteins"/>
    <property type="match status" value="1"/>
</dbReference>
<keyword evidence="6 13" id="KW-0808">Transferase</keyword>
<keyword evidence="9" id="KW-0342">GTP-binding</keyword>
<dbReference type="NCBIfam" id="NF003013">
    <property type="entry name" value="PRK03846.1"/>
    <property type="match status" value="1"/>
</dbReference>
<comment type="catalytic activity">
    <reaction evidence="12">
        <text>sulfate + ATP + H(+) = adenosine 5'-phosphosulfate + diphosphate</text>
        <dbReference type="Rhea" id="RHEA:18133"/>
        <dbReference type="ChEBI" id="CHEBI:15378"/>
        <dbReference type="ChEBI" id="CHEBI:16189"/>
        <dbReference type="ChEBI" id="CHEBI:30616"/>
        <dbReference type="ChEBI" id="CHEBI:33019"/>
        <dbReference type="ChEBI" id="CHEBI:58243"/>
        <dbReference type="EC" id="2.7.7.4"/>
    </reaction>
</comment>
<organism evidence="15 16">
    <name type="scientific">Starkeya nomas</name>
    <dbReference type="NCBI Taxonomy" id="2666134"/>
    <lineage>
        <taxon>Bacteria</taxon>
        <taxon>Pseudomonadati</taxon>
        <taxon>Pseudomonadota</taxon>
        <taxon>Alphaproteobacteria</taxon>
        <taxon>Hyphomicrobiales</taxon>
        <taxon>Xanthobacteraceae</taxon>
        <taxon>Starkeya</taxon>
    </lineage>
</organism>
<dbReference type="HAMAP" id="MF_00065">
    <property type="entry name" value="Adenylyl_sulf_kinase"/>
    <property type="match status" value="1"/>
</dbReference>
<gene>
    <name evidence="15" type="primary">cysNC</name>
    <name evidence="13" type="synonym">cysC</name>
    <name evidence="15" type="ORF">STARVERO_03185</name>
</gene>
<dbReference type="InterPro" id="IPR002891">
    <property type="entry name" value="APS"/>
</dbReference>
<dbReference type="InterPro" id="IPR050100">
    <property type="entry name" value="TRAFAC_GTPase_members"/>
</dbReference>
<keyword evidence="13" id="KW-0597">Phosphoprotein</keyword>
<dbReference type="Proteomes" id="UP000433050">
    <property type="component" value="Unassembled WGS sequence"/>
</dbReference>
<dbReference type="GO" id="GO:0070814">
    <property type="term" value="P:hydrogen sulfide biosynthetic process"/>
    <property type="evidence" value="ECO:0007669"/>
    <property type="project" value="UniProtKB-UniRule"/>
</dbReference>
<dbReference type="SUPFAM" id="SSF50465">
    <property type="entry name" value="EF-Tu/eEF-1alpha/eIF2-gamma C-terminal domain"/>
    <property type="match status" value="1"/>
</dbReference>
<dbReference type="Pfam" id="PF00009">
    <property type="entry name" value="GTP_EFTU"/>
    <property type="match status" value="1"/>
</dbReference>
<sequence>MSLSIATASNVTPLPVAAADRPLVRIVIVGHVDHGKSTLIGRLLHETGGIPQQKLDQLKAISARRGMPFEWSFLLDSLQAERDQGITIDTSQIRFRTASRDIVLIDAPGHAEFLRNMITGAAQADAALLLIDAAEGVRDQTRRHGYLLHLLGVKQVAVVVNKMDRVDFAEPAFRAIEAEITAYLADLGVRASAVIPISAREGDGVSERGARTPWYAGPTVLEALDGFDPARAPGDLSLRLPVQAVYKFDDRRIVAGRIETGSLKVGEEIVFQPSGKTAVVKTIESWPVPPAGQERTALRAGAAAAITLDREIFVERGEIISTPASRPHAARRLRVRLFWLADEPLETGTPVIVRLATSEARAHVGTVYQVVDPGHLSTSQENRIGRNQVGEVELVLSRPVAVDPQGVNPRTGRLALEVGGRIAGGGLVISVLDQEAARPAPAARNITPVSSAMTSEERIGRFGHDGAVVWLTGLSGSGKSTLARALERRLFHRGGMATLLDGDTLRAGLNSDLGFSDADRAENNRRLAEVANLLKGLGHIVLVAAVSPSAQARARVRAIVGDRFFEVHVATPLDVCEARDPKGLYAKARAGEIRGFTGVDAPYEAPSAPELVIENDKLDPAAGVDRLEAMLAQAGVFHRPETAVADGAGL</sequence>
<comment type="function">
    <text evidence="11">Proposed to provide activated sulfate for transfer to Nod factor. ATP sulfurylase may be the GTPase, regulating ATP sulfurylase activity.</text>
</comment>
<evidence type="ECO:0000256" key="2">
    <source>
        <dbReference type="ARBA" id="ARBA00002357"/>
    </source>
</evidence>
<keyword evidence="13" id="KW-0418">Kinase</keyword>
<dbReference type="EMBL" id="CACSAS010000001">
    <property type="protein sequence ID" value="CAA0104899.1"/>
    <property type="molecule type" value="Genomic_DNA"/>
</dbReference>
<dbReference type="Pfam" id="PF22594">
    <property type="entry name" value="GTP-eEF1A_C"/>
    <property type="match status" value="1"/>
</dbReference>
<comment type="subunit">
    <text evidence="5">Sulfate-activating enzymes, NodP and NodQ, may be physically associated.</text>
</comment>
<evidence type="ECO:0000256" key="1">
    <source>
        <dbReference type="ARBA" id="ARBA00001823"/>
    </source>
</evidence>
<dbReference type="Gene3D" id="3.40.50.300">
    <property type="entry name" value="P-loop containing nucleotide triphosphate hydrolases"/>
    <property type="match status" value="2"/>
</dbReference>
<dbReference type="GO" id="GO:0004781">
    <property type="term" value="F:sulfate adenylyltransferase (ATP) activity"/>
    <property type="evidence" value="ECO:0007669"/>
    <property type="project" value="UniProtKB-EC"/>
</dbReference>
<dbReference type="PANTHER" id="PTHR23115">
    <property type="entry name" value="TRANSLATION FACTOR"/>
    <property type="match status" value="1"/>
</dbReference>
<dbReference type="EC" id="2.7.1.25" evidence="13"/>
<dbReference type="InterPro" id="IPR054696">
    <property type="entry name" value="GTP-eEF1A_C"/>
</dbReference>
<feature type="binding site" evidence="13">
    <location>
        <begin position="473"/>
        <end position="480"/>
    </location>
    <ligand>
        <name>ATP</name>
        <dbReference type="ChEBI" id="CHEBI:30616"/>
    </ligand>
</feature>
<evidence type="ECO:0000256" key="13">
    <source>
        <dbReference type="HAMAP-Rule" id="MF_00065"/>
    </source>
</evidence>
<comment type="function">
    <text evidence="2">APS kinase catalyzes the synthesis of activated sulfate.</text>
</comment>
<protein>
    <recommendedName>
        <fullName evidence="13">Adenylyl-sulfate kinase</fullName>
        <ecNumber evidence="13">2.7.1.25</ecNumber>
    </recommendedName>
    <alternativeName>
        <fullName evidence="13">APS kinase</fullName>
    </alternativeName>
    <alternativeName>
        <fullName evidence="13">ATP adenosine-5'-phosphosulfate 3'-phosphotransferase</fullName>
    </alternativeName>
    <alternativeName>
        <fullName evidence="13">Adenosine-5'-phosphosulfate kinase</fullName>
    </alternativeName>
</protein>
<keyword evidence="16" id="KW-1185">Reference proteome</keyword>
<keyword evidence="8 13" id="KW-0067">ATP-binding</keyword>
<proteinExistence type="inferred from homology"/>
<dbReference type="Gene3D" id="2.40.30.10">
    <property type="entry name" value="Translation factors"/>
    <property type="match status" value="2"/>
</dbReference>
<dbReference type="NCBIfam" id="TIGR00455">
    <property type="entry name" value="apsK"/>
    <property type="match status" value="1"/>
</dbReference>
<evidence type="ECO:0000256" key="3">
    <source>
        <dbReference type="ARBA" id="ARBA00005438"/>
    </source>
</evidence>
<dbReference type="InterPro" id="IPR027417">
    <property type="entry name" value="P-loop_NTPase"/>
</dbReference>
<dbReference type="GO" id="GO:0003924">
    <property type="term" value="F:GTPase activity"/>
    <property type="evidence" value="ECO:0007669"/>
    <property type="project" value="InterPro"/>
</dbReference>
<evidence type="ECO:0000256" key="4">
    <source>
        <dbReference type="ARBA" id="ARBA00007237"/>
    </source>
</evidence>
<comment type="function">
    <text evidence="13">Catalyzes the synthesis of activated sulfate.</text>
</comment>
<feature type="domain" description="Tr-type G" evidence="14">
    <location>
        <begin position="21"/>
        <end position="234"/>
    </location>
</feature>
<comment type="similarity">
    <text evidence="13">Belongs to the APS kinase family.</text>
</comment>
<evidence type="ECO:0000256" key="9">
    <source>
        <dbReference type="ARBA" id="ARBA00023134"/>
    </source>
</evidence>
<evidence type="ECO:0000256" key="6">
    <source>
        <dbReference type="ARBA" id="ARBA00022679"/>
    </source>
</evidence>
<evidence type="ECO:0000256" key="10">
    <source>
        <dbReference type="ARBA" id="ARBA00023268"/>
    </source>
</evidence>
<name>A0A5S9PLX8_9HYPH</name>
<evidence type="ECO:0000256" key="8">
    <source>
        <dbReference type="ARBA" id="ARBA00022840"/>
    </source>
</evidence>
<comment type="pathway">
    <text evidence="13">Sulfur metabolism; hydrogen sulfide biosynthesis; sulfite from sulfate: step 2/3.</text>
</comment>
<dbReference type="AlphaFoldDB" id="A0A5S9PLX8"/>
<dbReference type="InterPro" id="IPR009001">
    <property type="entry name" value="Transl_elong_EF1A/Init_IF2_C"/>
</dbReference>
<dbReference type="PROSITE" id="PS51722">
    <property type="entry name" value="G_TR_2"/>
    <property type="match status" value="1"/>
</dbReference>
<dbReference type="InterPro" id="IPR031157">
    <property type="entry name" value="G_TR_CS"/>
</dbReference>
<keyword evidence="10" id="KW-0511">Multifunctional enzyme</keyword>
<dbReference type="RefSeq" id="WP_159599986.1">
    <property type="nucleotide sequence ID" value="NZ_CACSAS010000001.1"/>
</dbReference>
<dbReference type="PRINTS" id="PR00315">
    <property type="entry name" value="ELONGATNFCT"/>
</dbReference>
<evidence type="ECO:0000256" key="12">
    <source>
        <dbReference type="ARBA" id="ARBA00049370"/>
    </source>
</evidence>
<evidence type="ECO:0000259" key="14">
    <source>
        <dbReference type="PROSITE" id="PS51722"/>
    </source>
</evidence>
<dbReference type="Pfam" id="PF01583">
    <property type="entry name" value="APS_kinase"/>
    <property type="match status" value="1"/>
</dbReference>
<comment type="similarity">
    <text evidence="3">In the C-terminal section; belongs to the APS kinase family.</text>
</comment>
<dbReference type="GO" id="GO:0000103">
    <property type="term" value="P:sulfate assimilation"/>
    <property type="evidence" value="ECO:0007669"/>
    <property type="project" value="UniProtKB-UniRule"/>
</dbReference>
<evidence type="ECO:0000256" key="5">
    <source>
        <dbReference type="ARBA" id="ARBA00011760"/>
    </source>
</evidence>
<evidence type="ECO:0000256" key="7">
    <source>
        <dbReference type="ARBA" id="ARBA00022741"/>
    </source>
</evidence>
<keyword evidence="7 13" id="KW-0547">Nucleotide-binding</keyword>
<dbReference type="InterPro" id="IPR059117">
    <property type="entry name" value="APS_kinase_dom"/>
</dbReference>
<dbReference type="GO" id="GO:0005524">
    <property type="term" value="F:ATP binding"/>
    <property type="evidence" value="ECO:0007669"/>
    <property type="project" value="UniProtKB-UniRule"/>
</dbReference>
<accession>A0A5S9PLX8</accession>
<evidence type="ECO:0000256" key="11">
    <source>
        <dbReference type="ARBA" id="ARBA00024872"/>
    </source>
</evidence>
<dbReference type="GO" id="GO:0004020">
    <property type="term" value="F:adenylylsulfate kinase activity"/>
    <property type="evidence" value="ECO:0007669"/>
    <property type="project" value="UniProtKB-UniRule"/>
</dbReference>
<dbReference type="UniPathway" id="UPA00140">
    <property type="reaction ID" value="UER00205"/>
</dbReference>
<reference evidence="15 16" key="1">
    <citation type="submission" date="2019-12" db="EMBL/GenBank/DDBJ databases">
        <authorList>
            <person name="Reyes-Prieto M."/>
        </authorList>
    </citation>
    <scope>NUCLEOTIDE SEQUENCE [LARGE SCALE GENOMIC DNA]</scope>
    <source>
        <strain evidence="15">HF14-78462</strain>
    </source>
</reference>
<dbReference type="InterPro" id="IPR000795">
    <property type="entry name" value="T_Tr_GTP-bd_dom"/>
</dbReference>
<feature type="active site" description="Phosphoserine intermediate" evidence="13">
    <location>
        <position position="547"/>
    </location>
</feature>
<comment type="catalytic activity">
    <reaction evidence="1 13">
        <text>adenosine 5'-phosphosulfate + ATP = 3'-phosphoadenylyl sulfate + ADP + H(+)</text>
        <dbReference type="Rhea" id="RHEA:24152"/>
        <dbReference type="ChEBI" id="CHEBI:15378"/>
        <dbReference type="ChEBI" id="CHEBI:30616"/>
        <dbReference type="ChEBI" id="CHEBI:58243"/>
        <dbReference type="ChEBI" id="CHEBI:58339"/>
        <dbReference type="ChEBI" id="CHEBI:456216"/>
        <dbReference type="EC" id="2.7.1.25"/>
    </reaction>
</comment>
<dbReference type="PROSITE" id="PS00301">
    <property type="entry name" value="G_TR_1"/>
    <property type="match status" value="1"/>
</dbReference>
<evidence type="ECO:0000313" key="15">
    <source>
        <dbReference type="EMBL" id="CAA0104899.1"/>
    </source>
</evidence>
<evidence type="ECO:0000313" key="16">
    <source>
        <dbReference type="Proteomes" id="UP000433050"/>
    </source>
</evidence>
<dbReference type="CDD" id="cd02027">
    <property type="entry name" value="APSK"/>
    <property type="match status" value="1"/>
</dbReference>